<feature type="region of interest" description="Disordered" evidence="1">
    <location>
        <begin position="49"/>
        <end position="89"/>
    </location>
</feature>
<proteinExistence type="predicted"/>
<protein>
    <submittedName>
        <fullName evidence="2">Uncharacterized protein</fullName>
    </submittedName>
</protein>
<accession>A0A438D5F1</accession>
<dbReference type="AlphaFoldDB" id="A0A438D5F1"/>
<organism evidence="2 3">
    <name type="scientific">Vitis vinifera</name>
    <name type="common">Grape</name>
    <dbReference type="NCBI Taxonomy" id="29760"/>
    <lineage>
        <taxon>Eukaryota</taxon>
        <taxon>Viridiplantae</taxon>
        <taxon>Streptophyta</taxon>
        <taxon>Embryophyta</taxon>
        <taxon>Tracheophyta</taxon>
        <taxon>Spermatophyta</taxon>
        <taxon>Magnoliopsida</taxon>
        <taxon>eudicotyledons</taxon>
        <taxon>Gunneridae</taxon>
        <taxon>Pentapetalae</taxon>
        <taxon>rosids</taxon>
        <taxon>Vitales</taxon>
        <taxon>Vitaceae</taxon>
        <taxon>Viteae</taxon>
        <taxon>Vitis</taxon>
    </lineage>
</organism>
<comment type="caution">
    <text evidence="2">The sequence shown here is derived from an EMBL/GenBank/DDBJ whole genome shotgun (WGS) entry which is preliminary data.</text>
</comment>
<name>A0A438D5F1_VITVI</name>
<feature type="compositionally biased region" description="Gly residues" evidence="1">
    <location>
        <begin position="11"/>
        <end position="24"/>
    </location>
</feature>
<evidence type="ECO:0000313" key="3">
    <source>
        <dbReference type="Proteomes" id="UP000288805"/>
    </source>
</evidence>
<feature type="region of interest" description="Disordered" evidence="1">
    <location>
        <begin position="1"/>
        <end position="36"/>
    </location>
</feature>
<dbReference type="EMBL" id="QGNW01001790">
    <property type="protein sequence ID" value="RVW30656.1"/>
    <property type="molecule type" value="Genomic_DNA"/>
</dbReference>
<gene>
    <name evidence="2" type="ORF">CK203_101264</name>
</gene>
<feature type="compositionally biased region" description="Low complexity" evidence="1">
    <location>
        <begin position="1"/>
        <end position="10"/>
    </location>
</feature>
<reference evidence="2 3" key="1">
    <citation type="journal article" date="2018" name="PLoS Genet.">
        <title>Population sequencing reveals clonal diversity and ancestral inbreeding in the grapevine cultivar Chardonnay.</title>
        <authorList>
            <person name="Roach M.J."/>
            <person name="Johnson D.L."/>
            <person name="Bohlmann J."/>
            <person name="van Vuuren H.J."/>
            <person name="Jones S.J."/>
            <person name="Pretorius I.S."/>
            <person name="Schmidt S.A."/>
            <person name="Borneman A.R."/>
        </authorList>
    </citation>
    <scope>NUCLEOTIDE SEQUENCE [LARGE SCALE GENOMIC DNA]</scope>
    <source>
        <strain evidence="3">cv. Chardonnay</strain>
        <tissue evidence="2">Leaf</tissue>
    </source>
</reference>
<evidence type="ECO:0000313" key="2">
    <source>
        <dbReference type="EMBL" id="RVW30656.1"/>
    </source>
</evidence>
<feature type="compositionally biased region" description="Low complexity" evidence="1">
    <location>
        <begin position="49"/>
        <end position="61"/>
    </location>
</feature>
<dbReference type="Proteomes" id="UP000288805">
    <property type="component" value="Unassembled WGS sequence"/>
</dbReference>
<evidence type="ECO:0000256" key="1">
    <source>
        <dbReference type="SAM" id="MobiDB-lite"/>
    </source>
</evidence>
<feature type="compositionally biased region" description="Basic and acidic residues" evidence="1">
    <location>
        <begin position="76"/>
        <end position="89"/>
    </location>
</feature>
<sequence length="89" mass="9914">MHARGRYPPGIHGGGRGGGMGTGNPSGPNPNFQYRNPNQQQYVQRNVGQSYQQFQQQNQQQWLRRNQAGADSAVDEVEKTVQSEAIDSR</sequence>